<proteinExistence type="inferred from homology"/>
<feature type="transmembrane region" description="Helical" evidence="7">
    <location>
        <begin position="157"/>
        <end position="182"/>
    </location>
</feature>
<keyword evidence="10" id="KW-1185">Reference proteome</keyword>
<dbReference type="InterPro" id="IPR000515">
    <property type="entry name" value="MetI-like"/>
</dbReference>
<keyword evidence="6 7" id="KW-0472">Membrane</keyword>
<reference evidence="10" key="1">
    <citation type="submission" date="2017-05" db="EMBL/GenBank/DDBJ databases">
        <title>Improved OligoMM genomes.</title>
        <authorList>
            <person name="Garzetti D."/>
        </authorList>
    </citation>
    <scope>NUCLEOTIDE SEQUENCE [LARGE SCALE GENOMIC DNA]</scope>
    <source>
        <strain evidence="10">KB18</strain>
    </source>
</reference>
<sequence>MKLCLLPLAFVYRLPQQTSVQCVSRTKLYKIHTRRVLHMSARLKGSIRRNWPLYIMLVPGMIYLLLFNYVPMYGVTIAFKDFMASKGIMDSPWVGMEHFERIWRSPDFLPILWNTLSLSLYQLLVTFPLPIIISLLINACASKRFGKFIQNVTYAPYFISVVVLVGMMNIMFSPTGVFNVIIEQFGGTPQLFMGEPKFFRHMFVFSAVWQTTGWSSIIYLAALSSVSPELHEAAMIDGASKFKRLLHIDFPSILPTAVIILTLNAGKIMSLGYEKAYLMQNSLNIGVSEILSTYVYKKGLLDVDYSFSAAVGLFNNIINLILLFTVNQASKKFTDSSLW</sequence>
<evidence type="ECO:0000256" key="1">
    <source>
        <dbReference type="ARBA" id="ARBA00004651"/>
    </source>
</evidence>
<feature type="transmembrane region" description="Helical" evidence="7">
    <location>
        <begin position="111"/>
        <end position="137"/>
    </location>
</feature>
<dbReference type="Pfam" id="PF00528">
    <property type="entry name" value="BPD_transp_1"/>
    <property type="match status" value="1"/>
</dbReference>
<evidence type="ECO:0000256" key="7">
    <source>
        <dbReference type="RuleBase" id="RU363032"/>
    </source>
</evidence>
<dbReference type="PROSITE" id="PS50928">
    <property type="entry name" value="ABC_TM1"/>
    <property type="match status" value="1"/>
</dbReference>
<evidence type="ECO:0000256" key="2">
    <source>
        <dbReference type="ARBA" id="ARBA00022448"/>
    </source>
</evidence>
<dbReference type="PANTHER" id="PTHR43227">
    <property type="entry name" value="BLL4140 PROTEIN"/>
    <property type="match status" value="1"/>
</dbReference>
<feature type="transmembrane region" description="Helical" evidence="7">
    <location>
        <begin position="53"/>
        <end position="79"/>
    </location>
</feature>
<keyword evidence="5 7" id="KW-1133">Transmembrane helix</keyword>
<evidence type="ECO:0000313" key="9">
    <source>
        <dbReference type="EMBL" id="ASB42731.1"/>
    </source>
</evidence>
<dbReference type="Proteomes" id="UP000196710">
    <property type="component" value="Chromosome"/>
</dbReference>
<gene>
    <name evidence="9" type="ORF">ADH66_09730</name>
</gene>
<feature type="transmembrane region" description="Helical" evidence="7">
    <location>
        <begin position="203"/>
        <end position="225"/>
    </location>
</feature>
<dbReference type="SUPFAM" id="SSF161098">
    <property type="entry name" value="MetI-like"/>
    <property type="match status" value="1"/>
</dbReference>
<dbReference type="InterPro" id="IPR050809">
    <property type="entry name" value="UgpAE/MalFG_permease"/>
</dbReference>
<evidence type="ECO:0000256" key="5">
    <source>
        <dbReference type="ARBA" id="ARBA00022989"/>
    </source>
</evidence>
<feature type="transmembrane region" description="Helical" evidence="7">
    <location>
        <begin position="245"/>
        <end position="265"/>
    </location>
</feature>
<dbReference type="EMBL" id="CP021422">
    <property type="protein sequence ID" value="ASB42731.1"/>
    <property type="molecule type" value="Genomic_DNA"/>
</dbReference>
<evidence type="ECO:0000256" key="4">
    <source>
        <dbReference type="ARBA" id="ARBA00022692"/>
    </source>
</evidence>
<feature type="domain" description="ABC transmembrane type-1" evidence="8">
    <location>
        <begin position="112"/>
        <end position="326"/>
    </location>
</feature>
<keyword evidence="2 7" id="KW-0813">Transport</keyword>
<dbReference type="PANTHER" id="PTHR43227:SF11">
    <property type="entry name" value="BLL4140 PROTEIN"/>
    <property type="match status" value="1"/>
</dbReference>
<dbReference type="Gene3D" id="1.10.3720.10">
    <property type="entry name" value="MetI-like"/>
    <property type="match status" value="1"/>
</dbReference>
<organism evidence="9 10">
    <name type="scientific">Acutalibacter muris</name>
    <dbReference type="NCBI Taxonomy" id="1796620"/>
    <lineage>
        <taxon>Bacteria</taxon>
        <taxon>Bacillati</taxon>
        <taxon>Bacillota</taxon>
        <taxon>Clostridia</taxon>
        <taxon>Eubacteriales</taxon>
        <taxon>Acutalibacteraceae</taxon>
        <taxon>Acutalibacter</taxon>
    </lineage>
</organism>
<accession>A0ABN5A8J8</accession>
<keyword evidence="4 7" id="KW-0812">Transmembrane</keyword>
<dbReference type="InterPro" id="IPR035906">
    <property type="entry name" value="MetI-like_sf"/>
</dbReference>
<evidence type="ECO:0000259" key="8">
    <source>
        <dbReference type="PROSITE" id="PS50928"/>
    </source>
</evidence>
<evidence type="ECO:0000256" key="6">
    <source>
        <dbReference type="ARBA" id="ARBA00023136"/>
    </source>
</evidence>
<evidence type="ECO:0000256" key="3">
    <source>
        <dbReference type="ARBA" id="ARBA00022475"/>
    </source>
</evidence>
<keyword evidence="3" id="KW-1003">Cell membrane</keyword>
<feature type="transmembrane region" description="Helical" evidence="7">
    <location>
        <begin position="307"/>
        <end position="326"/>
    </location>
</feature>
<dbReference type="CDD" id="cd06261">
    <property type="entry name" value="TM_PBP2"/>
    <property type="match status" value="1"/>
</dbReference>
<evidence type="ECO:0000313" key="10">
    <source>
        <dbReference type="Proteomes" id="UP000196710"/>
    </source>
</evidence>
<protein>
    <submittedName>
        <fullName evidence="9">Sugar ABC transporter permease</fullName>
    </submittedName>
</protein>
<comment type="subcellular location">
    <subcellularLocation>
        <location evidence="1 7">Cell membrane</location>
        <topology evidence="1 7">Multi-pass membrane protein</topology>
    </subcellularLocation>
</comment>
<name>A0ABN5A8J8_9FIRM</name>
<comment type="similarity">
    <text evidence="7">Belongs to the binding-protein-dependent transport system permease family.</text>
</comment>